<dbReference type="PANTHER" id="PTHR43179">
    <property type="entry name" value="RHAMNOSYLTRANSFERASE WBBL"/>
    <property type="match status" value="1"/>
</dbReference>
<accession>A0ABZ0DA09</accession>
<keyword evidence="3" id="KW-0808">Transferase</keyword>
<dbReference type="Pfam" id="PF00535">
    <property type="entry name" value="Glycos_transf_2"/>
    <property type="match status" value="1"/>
</dbReference>
<reference evidence="5 6" key="1">
    <citation type="submission" date="2022-08" db="EMBL/GenBank/DDBJ databases">
        <title>Whole genome sequencing-based tracing of a 2022 introduction and outbreak of Xanthomonas hortorum pv. pelargonii.</title>
        <authorList>
            <person name="Iruegas-Bocardo F."/>
            <person name="Weisberg A.K."/>
            <person name="Riutta E.R."/>
            <person name="Kilday K."/>
            <person name="Bonkowski J.C."/>
            <person name="Creswell T."/>
            <person name="Daughtrey M.L."/>
            <person name="Rane K."/>
            <person name="Grunwald N.J."/>
            <person name="Chang J.H."/>
            <person name="Putnam M.L."/>
        </authorList>
    </citation>
    <scope>NUCLEOTIDE SEQUENCE [LARGE SCALE GENOMIC DNA]</scope>
    <source>
        <strain evidence="5 6">22-325</strain>
    </source>
</reference>
<evidence type="ECO:0000313" key="6">
    <source>
        <dbReference type="Proteomes" id="UP001304534"/>
    </source>
</evidence>
<comment type="similarity">
    <text evidence="1">Belongs to the glycosyltransferase 2 family.</text>
</comment>
<keyword evidence="2" id="KW-0328">Glycosyltransferase</keyword>
<evidence type="ECO:0000313" key="5">
    <source>
        <dbReference type="EMBL" id="WOB25427.1"/>
    </source>
</evidence>
<name>A0ABZ0DA09_9XANT</name>
<gene>
    <name evidence="5" type="ORF">NYR99_17045</name>
</gene>
<feature type="domain" description="Glycosyltransferase 2-like" evidence="4">
    <location>
        <begin position="12"/>
        <end position="106"/>
    </location>
</feature>
<dbReference type="GeneID" id="95585617"/>
<dbReference type="Gene3D" id="3.90.550.10">
    <property type="entry name" value="Spore Coat Polysaccharide Biosynthesis Protein SpsA, Chain A"/>
    <property type="match status" value="1"/>
</dbReference>
<sequence length="286" mass="32492">MNSKIAANSICAIIVTFNPKCNLYSLIETLSTQFPMIFIVDNGSGSFPEIEASASLKVRHNRRNLGIATALNQGIEDALESGCSWGVTFDQDCEPSSNFLDEMLRSRDKISAREFLLGANYYHTHRNRVAHPPPYCGVDPFPKTTLITSGMLLRLEFAKVIGGFRDDYFIDSVDHEFCLRASLHGAKIMITRTPLMKHKIGMPRAGNRLTLAFSLSHEPIRKYYIARNTIWTIRRYILKNPAWCVRQTARLIAELAGVLFFEKNRKEKISSFARGLKDGIRRWKNT</sequence>
<dbReference type="EMBL" id="CP103840">
    <property type="protein sequence ID" value="WOB25427.1"/>
    <property type="molecule type" value="Genomic_DNA"/>
</dbReference>
<dbReference type="RefSeq" id="WP_316687913.1">
    <property type="nucleotide sequence ID" value="NZ_CP103837.1"/>
</dbReference>
<dbReference type="Proteomes" id="UP001304534">
    <property type="component" value="Chromosome"/>
</dbReference>
<dbReference type="InterPro" id="IPR001173">
    <property type="entry name" value="Glyco_trans_2-like"/>
</dbReference>
<dbReference type="InterPro" id="IPR029044">
    <property type="entry name" value="Nucleotide-diphossugar_trans"/>
</dbReference>
<evidence type="ECO:0000256" key="1">
    <source>
        <dbReference type="ARBA" id="ARBA00006739"/>
    </source>
</evidence>
<proteinExistence type="inferred from homology"/>
<dbReference type="CDD" id="cd02526">
    <property type="entry name" value="GT2_RfbF_like"/>
    <property type="match status" value="1"/>
</dbReference>
<evidence type="ECO:0000259" key="4">
    <source>
        <dbReference type="Pfam" id="PF00535"/>
    </source>
</evidence>
<dbReference type="PANTHER" id="PTHR43179:SF12">
    <property type="entry name" value="GALACTOFURANOSYLTRANSFERASE GLFT2"/>
    <property type="match status" value="1"/>
</dbReference>
<evidence type="ECO:0000256" key="2">
    <source>
        <dbReference type="ARBA" id="ARBA00022676"/>
    </source>
</evidence>
<evidence type="ECO:0000256" key="3">
    <source>
        <dbReference type="ARBA" id="ARBA00022679"/>
    </source>
</evidence>
<dbReference type="SUPFAM" id="SSF53448">
    <property type="entry name" value="Nucleotide-diphospho-sugar transferases"/>
    <property type="match status" value="1"/>
</dbReference>
<organism evidence="5 6">
    <name type="scientific">Xanthomonas dyei</name>
    <dbReference type="NCBI Taxonomy" id="743699"/>
    <lineage>
        <taxon>Bacteria</taxon>
        <taxon>Pseudomonadati</taxon>
        <taxon>Pseudomonadota</taxon>
        <taxon>Gammaproteobacteria</taxon>
        <taxon>Lysobacterales</taxon>
        <taxon>Lysobacteraceae</taxon>
        <taxon>Xanthomonas</taxon>
    </lineage>
</organism>
<keyword evidence="6" id="KW-1185">Reference proteome</keyword>
<protein>
    <submittedName>
        <fullName evidence="5">Glycosyltransferase family 2 protein</fullName>
    </submittedName>
</protein>